<protein>
    <recommendedName>
        <fullName evidence="5">Ig-like domain-containing protein</fullName>
    </recommendedName>
</protein>
<evidence type="ECO:0000256" key="1">
    <source>
        <dbReference type="SAM" id="Phobius"/>
    </source>
</evidence>
<dbReference type="OMA" id="ATFSCRM"/>
<dbReference type="Proteomes" id="UP000265020">
    <property type="component" value="Unassembled WGS sequence"/>
</dbReference>
<keyword evidence="1" id="KW-1133">Transmembrane helix</keyword>
<dbReference type="GeneTree" id="ENSGT00610000086518"/>
<name>A0A3Q2CJK8_CYPVA</name>
<feature type="chain" id="PRO_5018556452" description="Ig-like domain-containing protein" evidence="2">
    <location>
        <begin position="18"/>
        <end position="250"/>
    </location>
</feature>
<feature type="signal peptide" evidence="2">
    <location>
        <begin position="1"/>
        <end position="17"/>
    </location>
</feature>
<evidence type="ECO:0000313" key="4">
    <source>
        <dbReference type="Proteomes" id="UP000265020"/>
    </source>
</evidence>
<evidence type="ECO:0008006" key="5">
    <source>
        <dbReference type="Google" id="ProtNLM"/>
    </source>
</evidence>
<keyword evidence="2" id="KW-0732">Signal</keyword>
<reference evidence="3" key="2">
    <citation type="submission" date="2025-09" db="UniProtKB">
        <authorList>
            <consortium name="Ensembl"/>
        </authorList>
    </citation>
    <scope>IDENTIFICATION</scope>
</reference>
<feature type="transmembrane region" description="Helical" evidence="1">
    <location>
        <begin position="208"/>
        <end position="231"/>
    </location>
</feature>
<evidence type="ECO:0000313" key="3">
    <source>
        <dbReference type="Ensembl" id="ENSCVAP00000005404.1"/>
    </source>
</evidence>
<dbReference type="STRING" id="28743.ENSCVAP00000005404"/>
<keyword evidence="1" id="KW-0812">Transmembrane</keyword>
<evidence type="ECO:0000256" key="2">
    <source>
        <dbReference type="SAM" id="SignalP"/>
    </source>
</evidence>
<keyword evidence="4" id="KW-1185">Reference proteome</keyword>
<organism evidence="3 4">
    <name type="scientific">Cyprinodon variegatus</name>
    <name type="common">Sheepshead minnow</name>
    <dbReference type="NCBI Taxonomy" id="28743"/>
    <lineage>
        <taxon>Eukaryota</taxon>
        <taxon>Metazoa</taxon>
        <taxon>Chordata</taxon>
        <taxon>Craniata</taxon>
        <taxon>Vertebrata</taxon>
        <taxon>Euteleostomi</taxon>
        <taxon>Actinopterygii</taxon>
        <taxon>Neopterygii</taxon>
        <taxon>Teleostei</taxon>
        <taxon>Neoteleostei</taxon>
        <taxon>Acanthomorphata</taxon>
        <taxon>Ovalentaria</taxon>
        <taxon>Atherinomorphae</taxon>
        <taxon>Cyprinodontiformes</taxon>
        <taxon>Cyprinodontidae</taxon>
        <taxon>Cyprinodon</taxon>
    </lineage>
</organism>
<accession>A0A3Q2CJK8</accession>
<sequence>MKIINAVLLLTVSLAAAEVQYYGTGGSLVLRPKFSGAITSITWKHKGNIVAEWIKGSVDLEYLGDLKGRLDLNLTTGILTVNNMMKADQGLFSVEINNKVLPDAFEAQWIDNLNDHKVVVIATPLTCSSQSPSCKLRCGEEIKGAGTIQYFWKKGENGSWEQGERLIEIENTDETRRFKTFTCRAMNQISDKESKPEENPFILIERVLFFKIVIKSVALLFLLIFMVWFFWKNWNVLCRCGCRDREKDDL</sequence>
<dbReference type="Ensembl" id="ENSCVAT00000006743.1">
    <property type="protein sequence ID" value="ENSCVAP00000005404.1"/>
    <property type="gene ID" value="ENSCVAG00000006769.1"/>
</dbReference>
<dbReference type="Gene3D" id="2.60.40.10">
    <property type="entry name" value="Immunoglobulins"/>
    <property type="match status" value="1"/>
</dbReference>
<dbReference type="InterPro" id="IPR013783">
    <property type="entry name" value="Ig-like_fold"/>
</dbReference>
<keyword evidence="1" id="KW-0472">Membrane</keyword>
<reference evidence="3" key="1">
    <citation type="submission" date="2025-08" db="UniProtKB">
        <authorList>
            <consortium name="Ensembl"/>
        </authorList>
    </citation>
    <scope>IDENTIFICATION</scope>
</reference>
<dbReference type="AlphaFoldDB" id="A0A3Q2CJK8"/>
<dbReference type="SUPFAM" id="SSF48726">
    <property type="entry name" value="Immunoglobulin"/>
    <property type="match status" value="1"/>
</dbReference>
<dbReference type="InterPro" id="IPR036179">
    <property type="entry name" value="Ig-like_dom_sf"/>
</dbReference>
<proteinExistence type="predicted"/>